<keyword evidence="2" id="KW-0802">TPR repeat</keyword>
<dbReference type="PANTHER" id="PTHR45586">
    <property type="entry name" value="TPR REPEAT-CONTAINING PROTEIN PA4667"/>
    <property type="match status" value="1"/>
</dbReference>
<reference evidence="3 4" key="1">
    <citation type="submission" date="2024-02" db="EMBL/GenBank/DDBJ databases">
        <title>Rubritalea halochordaticola NBRC 107102.</title>
        <authorList>
            <person name="Ichikawa N."/>
            <person name="Katano-Makiyama Y."/>
            <person name="Hidaka K."/>
        </authorList>
    </citation>
    <scope>NUCLEOTIDE SEQUENCE [LARGE SCALE GENOMIC DNA]</scope>
    <source>
        <strain evidence="3 4">NBRC 107102</strain>
    </source>
</reference>
<dbReference type="GO" id="GO:0006508">
    <property type="term" value="P:proteolysis"/>
    <property type="evidence" value="ECO:0007669"/>
    <property type="project" value="UniProtKB-KW"/>
</dbReference>
<dbReference type="SMART" id="SM00028">
    <property type="entry name" value="TPR"/>
    <property type="match status" value="4"/>
</dbReference>
<evidence type="ECO:0000313" key="4">
    <source>
        <dbReference type="Proteomes" id="UP001424741"/>
    </source>
</evidence>
<keyword evidence="4" id="KW-1185">Reference proteome</keyword>
<dbReference type="Pfam" id="PF13181">
    <property type="entry name" value="TPR_8"/>
    <property type="match status" value="1"/>
</dbReference>
<evidence type="ECO:0000313" key="3">
    <source>
        <dbReference type="EMBL" id="GAA5494815.1"/>
    </source>
</evidence>
<evidence type="ECO:0000256" key="2">
    <source>
        <dbReference type="ARBA" id="ARBA00022803"/>
    </source>
</evidence>
<evidence type="ECO:0000256" key="1">
    <source>
        <dbReference type="ARBA" id="ARBA00022737"/>
    </source>
</evidence>
<organism evidence="3 4">
    <name type="scientific">Rubritalea halochordaticola</name>
    <dbReference type="NCBI Taxonomy" id="714537"/>
    <lineage>
        <taxon>Bacteria</taxon>
        <taxon>Pseudomonadati</taxon>
        <taxon>Verrucomicrobiota</taxon>
        <taxon>Verrucomicrobiia</taxon>
        <taxon>Verrucomicrobiales</taxon>
        <taxon>Rubritaleaceae</taxon>
        <taxon>Rubritalea</taxon>
    </lineage>
</organism>
<gene>
    <name evidence="3" type="primary">bepA_2</name>
    <name evidence="3" type="ORF">Rhal01_00979</name>
</gene>
<dbReference type="RefSeq" id="WP_346187707.1">
    <property type="nucleotide sequence ID" value="NZ_BAABRL010000002.1"/>
</dbReference>
<dbReference type="GO" id="GO:0008233">
    <property type="term" value="F:peptidase activity"/>
    <property type="evidence" value="ECO:0007669"/>
    <property type="project" value="UniProtKB-KW"/>
</dbReference>
<name>A0ABP9UYM3_9BACT</name>
<dbReference type="Proteomes" id="UP001424741">
    <property type="component" value="Unassembled WGS sequence"/>
</dbReference>
<dbReference type="EMBL" id="BAABRL010000002">
    <property type="protein sequence ID" value="GAA5494815.1"/>
    <property type="molecule type" value="Genomic_DNA"/>
</dbReference>
<dbReference type="SUPFAM" id="SSF48452">
    <property type="entry name" value="TPR-like"/>
    <property type="match status" value="2"/>
</dbReference>
<dbReference type="Gene3D" id="1.25.40.10">
    <property type="entry name" value="Tetratricopeptide repeat domain"/>
    <property type="match status" value="2"/>
</dbReference>
<dbReference type="Pfam" id="PF14559">
    <property type="entry name" value="TPR_19"/>
    <property type="match status" value="1"/>
</dbReference>
<dbReference type="InterPro" id="IPR051012">
    <property type="entry name" value="CellSynth/LPSAsmb/PSIAsmb"/>
</dbReference>
<keyword evidence="1" id="KW-0677">Repeat</keyword>
<dbReference type="PANTHER" id="PTHR45586:SF1">
    <property type="entry name" value="LIPOPOLYSACCHARIDE ASSEMBLY PROTEIN B"/>
    <property type="match status" value="1"/>
</dbReference>
<sequence>MSDPVVEITESDLPQNLKSLWQKALSAVEVKNYGYAISIIQAILKEQPGFLEGRKVARTAAARLQGGVAKKKKSFLGGGMSGMKLAGQAKKDPLGALIALEKELEKEPFDPGMNDVLFEAALSLNMVETAAFGLETVRSGAPENTKLLHKLAEHYLARDLPDRAAEVYNTIVKQNPGDTDAVKGAKDCSARASMKQQKWGEDASIDDLKKNKDEAAELEASGHTAKTRDQMEAKLGQLIAQYQEDQHNLANVKQIASLYEQLEDWENSHAFFAWAYEISNQDVTLKNKARIMKERAEDASVQALEAQLEADPNNEELRAQVQEIKQSRAKEAIADAQKRVDQNPTDPQLRFELGTALFNSGMFSEAIPHLQQATRNPHIRTRVLLTLARSFDGKNMHDLAIKQLSDALADLHGMDNTKKEVLYEKGLIHDKMGDQTNALACFKEIYEVDYGYRDVANRVESSYSG</sequence>
<comment type="caution">
    <text evidence="3">The sequence shown here is derived from an EMBL/GenBank/DDBJ whole genome shotgun (WGS) entry which is preliminary data.</text>
</comment>
<keyword evidence="3" id="KW-0645">Protease</keyword>
<keyword evidence="3" id="KW-0378">Hydrolase</keyword>
<proteinExistence type="predicted"/>
<accession>A0ABP9UYM3</accession>
<protein>
    <submittedName>
        <fullName evidence="3">Beta-barrel assembly-enhancing protease</fullName>
    </submittedName>
</protein>
<dbReference type="InterPro" id="IPR019734">
    <property type="entry name" value="TPR_rpt"/>
</dbReference>
<dbReference type="InterPro" id="IPR011990">
    <property type="entry name" value="TPR-like_helical_dom_sf"/>
</dbReference>